<keyword evidence="2" id="KW-1185">Reference proteome</keyword>
<name>A0AAE3T0J4_9BURK</name>
<accession>A0AAE3T0J4</accession>
<evidence type="ECO:0000313" key="2">
    <source>
        <dbReference type="Proteomes" id="UP001212602"/>
    </source>
</evidence>
<comment type="caution">
    <text evidence="1">The sequence shown here is derived from an EMBL/GenBank/DDBJ whole genome shotgun (WGS) entry which is preliminary data.</text>
</comment>
<dbReference type="EMBL" id="JAQIPB010000003">
    <property type="protein sequence ID" value="MDA7416991.1"/>
    <property type="molecule type" value="Genomic_DNA"/>
</dbReference>
<reference evidence="1" key="1">
    <citation type="submission" date="2023-01" db="EMBL/GenBank/DDBJ databases">
        <title>Xenophilus mangrovi sp. nov., isolated from soil of Mangrove nature reserve.</title>
        <authorList>
            <person name="Xu S."/>
            <person name="Liu Z."/>
            <person name="Xu Y."/>
        </authorList>
    </citation>
    <scope>NUCLEOTIDE SEQUENCE</scope>
    <source>
        <strain evidence="1">YW8</strain>
    </source>
</reference>
<evidence type="ECO:0008006" key="3">
    <source>
        <dbReference type="Google" id="ProtNLM"/>
    </source>
</evidence>
<sequence length="97" mass="10687">MSVKALRATFGPLCHWCALPMDFDEPAGRPESATIEHLNDATLGSVRKQSHRRLAHGACNAARNAFRQQAESQFKAWIAERVMQADVPSPGFSDKHG</sequence>
<dbReference type="AlphaFoldDB" id="A0AAE3T0J4"/>
<gene>
    <name evidence="1" type="ORF">PGB34_11495</name>
</gene>
<evidence type="ECO:0000313" key="1">
    <source>
        <dbReference type="EMBL" id="MDA7416991.1"/>
    </source>
</evidence>
<protein>
    <recommendedName>
        <fullName evidence="3">HNH endonuclease</fullName>
    </recommendedName>
</protein>
<proteinExistence type="predicted"/>
<dbReference type="RefSeq" id="WP_271428210.1">
    <property type="nucleotide sequence ID" value="NZ_JAQIPB010000003.1"/>
</dbReference>
<dbReference type="Proteomes" id="UP001212602">
    <property type="component" value="Unassembled WGS sequence"/>
</dbReference>
<organism evidence="1 2">
    <name type="scientific">Xenophilus arseniciresistens</name>
    <dbReference type="NCBI Taxonomy" id="1283306"/>
    <lineage>
        <taxon>Bacteria</taxon>
        <taxon>Pseudomonadati</taxon>
        <taxon>Pseudomonadota</taxon>
        <taxon>Betaproteobacteria</taxon>
        <taxon>Burkholderiales</taxon>
        <taxon>Comamonadaceae</taxon>
        <taxon>Xenophilus</taxon>
    </lineage>
</organism>